<gene>
    <name evidence="1" type="ORF">IEN85_09825</name>
</gene>
<comment type="caution">
    <text evidence="1">The sequence shown here is derived from an EMBL/GenBank/DDBJ whole genome shotgun (WGS) entry which is preliminary data.</text>
</comment>
<dbReference type="EMBL" id="JACYFG010000013">
    <property type="protein sequence ID" value="MBD5779790.1"/>
    <property type="molecule type" value="Genomic_DNA"/>
</dbReference>
<evidence type="ECO:0000313" key="2">
    <source>
        <dbReference type="Proteomes" id="UP000622317"/>
    </source>
</evidence>
<keyword evidence="2" id="KW-1185">Reference proteome</keyword>
<dbReference type="Proteomes" id="UP000622317">
    <property type="component" value="Unassembled WGS sequence"/>
</dbReference>
<reference evidence="1" key="1">
    <citation type="submission" date="2020-09" db="EMBL/GenBank/DDBJ databases">
        <title>Pelagicoccus enzymogenes sp. nov. with an EPS production, isolated from marine sediment.</title>
        <authorList>
            <person name="Feng X."/>
        </authorList>
    </citation>
    <scope>NUCLEOTIDE SEQUENCE</scope>
    <source>
        <strain evidence="1">NFK12</strain>
    </source>
</reference>
<dbReference type="RefSeq" id="WP_191616915.1">
    <property type="nucleotide sequence ID" value="NZ_JACYFG010000013.1"/>
</dbReference>
<organism evidence="1 2">
    <name type="scientific">Pelagicoccus enzymogenes</name>
    <dbReference type="NCBI Taxonomy" id="2773457"/>
    <lineage>
        <taxon>Bacteria</taxon>
        <taxon>Pseudomonadati</taxon>
        <taxon>Verrucomicrobiota</taxon>
        <taxon>Opitutia</taxon>
        <taxon>Puniceicoccales</taxon>
        <taxon>Pelagicoccaceae</taxon>
        <taxon>Pelagicoccus</taxon>
    </lineage>
</organism>
<evidence type="ECO:0000313" key="1">
    <source>
        <dbReference type="EMBL" id="MBD5779790.1"/>
    </source>
</evidence>
<protein>
    <submittedName>
        <fullName evidence="1">Uncharacterized protein</fullName>
    </submittedName>
</protein>
<accession>A0A927IHT3</accession>
<name>A0A927IHT3_9BACT</name>
<proteinExistence type="predicted"/>
<sequence>MEAPTSPHKFASLAIDLENWYWEHGCKRKGRFQLPSGGWARELRDLRVSVENILPSFEQKRPAAAVWGPSQTGKSTSVASYIDQNAVYTGDPAEDGTKSALHWPGGAPAYFIHPSLTKSAPGDLHRLVLNPYNSGLDASACLSRFVKGTLDPQDDTAFFIADPQYPIGVQLVKSFELWMSIARGYNSQCWGPKPTPEVDDQGRPAPRYQTVWTQDNFLSCFEKHANQVVDTEPGISRAAFERLHLLCRLVNDMIFAGLPRYRQLATGEFAWSKICEWILGQTQPDGEQANALVYSEEAANAFLAEVLWDGYQVVTDYALAMDKRLNSLNESFGEKPVLCSIEVAALFLDMETFKIYVSRPSAKPKPKETRYRQLLSELRWGDRGDCIVIGADSSLPNKLLSGPEDFGIVQGLVWELVIALNLDHISDNAFKSFVEVADILDFPGVERGGKESPADKIDLDILAEKKLRREYITEPHDTGHDPFQFFCKLLKRGKTSSIVCTYAQRMNIDIFNIFQDIDKDKPNGDELVTGINTWWQASAPDYFRNQTGRSPLPLNYVLLWWSEFFSARQDFTNISKKLEPVGQISNPEVSTAFAMNYYYIPKRGEMNEATRDSIPSQIEFLKAENAFARQFASNPISSASFESMLDDIATGGAEYFFHQLALQAKDVAENSESTPRLLTLNETLARYRKAVESLVNTTDLVPEVRESDDRRRVLLDVRDRIERNVEGASPSTIEAMEAALRFLLDVENKALRPIHNNGQIITFDTVIDQVQAWIRTQSSRPLSTFPEEAREGLKAVSLSQSDERNEFLQALVASIETELGELTSWMSDMVQHQQAGDTAVDLRRFLAVALSNLFTRIRSNDPFAEFDEEPETMDALLDEGRPSAVWNLKGRDIPRYHVFLKPFAGKGGVLEQLAMRDLIPITRPDQPGDSELLAILTPPLAAR</sequence>
<dbReference type="AlphaFoldDB" id="A0A927IHT3"/>